<dbReference type="Proteomes" id="UP000481153">
    <property type="component" value="Unassembled WGS sequence"/>
</dbReference>
<dbReference type="SUPFAM" id="SSF53335">
    <property type="entry name" value="S-adenosyl-L-methionine-dependent methyltransferases"/>
    <property type="match status" value="1"/>
</dbReference>
<comment type="caution">
    <text evidence="1">The sequence shown here is derived from an EMBL/GenBank/DDBJ whole genome shotgun (WGS) entry which is preliminary data.</text>
</comment>
<dbReference type="CDD" id="cd02440">
    <property type="entry name" value="AdoMet_MTases"/>
    <property type="match status" value="1"/>
</dbReference>
<evidence type="ECO:0000313" key="2">
    <source>
        <dbReference type="Proteomes" id="UP000481153"/>
    </source>
</evidence>
<proteinExistence type="predicted"/>
<evidence type="ECO:0000313" key="1">
    <source>
        <dbReference type="EMBL" id="KAF0728698.1"/>
    </source>
</evidence>
<dbReference type="PANTHER" id="PTHR14614">
    <property type="entry name" value="HEPATOCELLULAR CARCINOMA-ASSOCIATED ANTIGEN"/>
    <property type="match status" value="1"/>
</dbReference>
<dbReference type="AlphaFoldDB" id="A0A6G0WMZ3"/>
<dbReference type="Gene3D" id="3.40.50.150">
    <property type="entry name" value="Vaccinia Virus protein VP39"/>
    <property type="match status" value="1"/>
</dbReference>
<sequence length="321" mass="36378">MTGADMLPLLDLYRSMAPLDEVMDVIKSSPNYLLLDFQDAFVAQVLRNTVAEDYAPRQSYTFRLLKRFVEEIETHSDEISDALVEEMLAFVSSKNAETDLEQLHHVSYRIPRPSPSKAVDDVITCRVAAAHNEVGMKLWEAGFFLAEYAIVYPEVFRGKRVVELGAGAGFTGLVLAAQPCVAAEVVLTDYAPIVMQNLRYNIEINTHRLECPVRAMTLDWTTWRWEGEERALDLLIAGDCVYDVSSFPALMQVIGSFLVDETKAAIFASTLRNEKTFSAFLQQLHDHAIHYEDISATRMPRYFAYDNRESIRLCRLTKSSN</sequence>
<dbReference type="Pfam" id="PF10294">
    <property type="entry name" value="Methyltransf_16"/>
    <property type="match status" value="1"/>
</dbReference>
<protein>
    <recommendedName>
        <fullName evidence="3">FAM86 N-terminal domain-containing protein</fullName>
    </recommendedName>
</protein>
<keyword evidence="2" id="KW-1185">Reference proteome</keyword>
<dbReference type="InterPro" id="IPR029063">
    <property type="entry name" value="SAM-dependent_MTases_sf"/>
</dbReference>
<accession>A0A6G0WMZ3</accession>
<evidence type="ECO:0008006" key="3">
    <source>
        <dbReference type="Google" id="ProtNLM"/>
    </source>
</evidence>
<dbReference type="VEuPathDB" id="FungiDB:AeMF1_002490"/>
<dbReference type="PANTHER" id="PTHR14614:SF163">
    <property type="entry name" value="METHYLTRANSFERASE SMALL DOMAIN-CONTAINING PROTEIN"/>
    <property type="match status" value="1"/>
</dbReference>
<gene>
    <name evidence="1" type="ORF">Ae201684_013656</name>
</gene>
<name>A0A6G0WMZ3_9STRA</name>
<organism evidence="1 2">
    <name type="scientific">Aphanomyces euteiches</name>
    <dbReference type="NCBI Taxonomy" id="100861"/>
    <lineage>
        <taxon>Eukaryota</taxon>
        <taxon>Sar</taxon>
        <taxon>Stramenopiles</taxon>
        <taxon>Oomycota</taxon>
        <taxon>Saprolegniomycetes</taxon>
        <taxon>Saprolegniales</taxon>
        <taxon>Verrucalvaceae</taxon>
        <taxon>Aphanomyces</taxon>
    </lineage>
</organism>
<reference evidence="1 2" key="1">
    <citation type="submission" date="2019-07" db="EMBL/GenBank/DDBJ databases">
        <title>Genomics analysis of Aphanomyces spp. identifies a new class of oomycete effector associated with host adaptation.</title>
        <authorList>
            <person name="Gaulin E."/>
        </authorList>
    </citation>
    <scope>NUCLEOTIDE SEQUENCE [LARGE SCALE GENOMIC DNA]</scope>
    <source>
        <strain evidence="1 2">ATCC 201684</strain>
    </source>
</reference>
<dbReference type="InterPro" id="IPR019410">
    <property type="entry name" value="Methyltransf_16"/>
</dbReference>
<dbReference type="EMBL" id="VJMJ01000175">
    <property type="protein sequence ID" value="KAF0728698.1"/>
    <property type="molecule type" value="Genomic_DNA"/>
</dbReference>